<keyword evidence="8" id="KW-1133">Transmembrane helix</keyword>
<comment type="catalytic activity">
    <reaction evidence="7">
        <text>a 1-acyl-sn-glycero-3-phosphate + an acyl-CoA = a 1,2-diacyl-sn-glycero-3-phosphate + CoA</text>
        <dbReference type="Rhea" id="RHEA:19709"/>
        <dbReference type="ChEBI" id="CHEBI:57287"/>
        <dbReference type="ChEBI" id="CHEBI:57970"/>
        <dbReference type="ChEBI" id="CHEBI:58342"/>
        <dbReference type="ChEBI" id="CHEBI:58608"/>
        <dbReference type="EC" id="2.3.1.51"/>
    </reaction>
</comment>
<dbReference type="GO" id="GO:0003841">
    <property type="term" value="F:1-acylglycerol-3-phosphate O-acyltransferase activity"/>
    <property type="evidence" value="ECO:0007669"/>
    <property type="project" value="UniProtKB-UniRule"/>
</dbReference>
<dbReference type="PANTHER" id="PTHR10434:SF64">
    <property type="entry name" value="1-ACYL-SN-GLYCEROL-3-PHOSPHATE ACYLTRANSFERASE-RELATED"/>
    <property type="match status" value="1"/>
</dbReference>
<dbReference type="GO" id="GO:0006654">
    <property type="term" value="P:phosphatidic acid biosynthetic process"/>
    <property type="evidence" value="ECO:0007669"/>
    <property type="project" value="TreeGrafter"/>
</dbReference>
<dbReference type="EC" id="2.3.1.51" evidence="7"/>
<evidence type="ECO:0000313" key="10">
    <source>
        <dbReference type="EMBL" id="PHU36485.1"/>
    </source>
</evidence>
<comment type="domain">
    <text evidence="7">The HXXXXD motif is essential for acyltransferase activity and may constitute the binding site for the phosphate moiety of the glycerol-3-phosphate.</text>
</comment>
<dbReference type="SUPFAM" id="SSF69593">
    <property type="entry name" value="Glycerol-3-phosphate (1)-acyltransferase"/>
    <property type="match status" value="1"/>
</dbReference>
<dbReference type="PANTHER" id="PTHR10434">
    <property type="entry name" value="1-ACYL-SN-GLYCEROL-3-PHOSPHATE ACYLTRANSFERASE"/>
    <property type="match status" value="1"/>
</dbReference>
<dbReference type="InterPro" id="IPR004552">
    <property type="entry name" value="AGP_acyltrans"/>
</dbReference>
<gene>
    <name evidence="10" type="ORF">CSX02_12765</name>
</gene>
<comment type="caution">
    <text evidence="10">The sequence shown here is derived from an EMBL/GenBank/DDBJ whole genome shotgun (WGS) entry which is preliminary data.</text>
</comment>
<dbReference type="InterPro" id="IPR002123">
    <property type="entry name" value="Plipid/glycerol_acylTrfase"/>
</dbReference>
<dbReference type="Proteomes" id="UP000224563">
    <property type="component" value="Unassembled WGS sequence"/>
</dbReference>
<organism evidence="10 11">
    <name type="scientific">Agathobacter ruminis</name>
    <dbReference type="NCBI Taxonomy" id="1712665"/>
    <lineage>
        <taxon>Bacteria</taxon>
        <taxon>Bacillati</taxon>
        <taxon>Bacillota</taxon>
        <taxon>Clostridia</taxon>
        <taxon>Lachnospirales</taxon>
        <taxon>Lachnospiraceae</taxon>
        <taxon>Agathobacter</taxon>
    </lineage>
</organism>
<evidence type="ECO:0000256" key="1">
    <source>
        <dbReference type="ARBA" id="ARBA00005189"/>
    </source>
</evidence>
<evidence type="ECO:0000256" key="8">
    <source>
        <dbReference type="SAM" id="Phobius"/>
    </source>
</evidence>
<dbReference type="GO" id="GO:0016020">
    <property type="term" value="C:membrane"/>
    <property type="evidence" value="ECO:0007669"/>
    <property type="project" value="InterPro"/>
</dbReference>
<feature type="domain" description="Phospholipid/glycerol acyltransferase" evidence="9">
    <location>
        <begin position="72"/>
        <end position="189"/>
    </location>
</feature>
<proteinExistence type="inferred from homology"/>
<evidence type="ECO:0000256" key="6">
    <source>
        <dbReference type="ARBA" id="ARBA00023315"/>
    </source>
</evidence>
<keyword evidence="7" id="KW-1208">Phospholipid metabolism</keyword>
<dbReference type="SMART" id="SM00563">
    <property type="entry name" value="PlsC"/>
    <property type="match status" value="1"/>
</dbReference>
<evidence type="ECO:0000256" key="5">
    <source>
        <dbReference type="ARBA" id="ARBA00023098"/>
    </source>
</evidence>
<dbReference type="RefSeq" id="WP_031542404.1">
    <property type="nucleotide sequence ID" value="NZ_PDYG01000134.1"/>
</dbReference>
<keyword evidence="7" id="KW-0594">Phospholipid biosynthesis</keyword>
<evidence type="ECO:0000259" key="9">
    <source>
        <dbReference type="SMART" id="SM00563"/>
    </source>
</evidence>
<comment type="pathway">
    <text evidence="1">Lipid metabolism.</text>
</comment>
<evidence type="ECO:0000256" key="7">
    <source>
        <dbReference type="RuleBase" id="RU361267"/>
    </source>
</evidence>
<protein>
    <recommendedName>
        <fullName evidence="7">1-acyl-sn-glycerol-3-phosphate acyltransferase</fullName>
        <ecNumber evidence="7">2.3.1.51</ecNumber>
    </recommendedName>
</protein>
<comment type="similarity">
    <text evidence="2 7">Belongs to the 1-acyl-sn-glycerol-3-phosphate acyltransferase family.</text>
</comment>
<evidence type="ECO:0000256" key="3">
    <source>
        <dbReference type="ARBA" id="ARBA00022516"/>
    </source>
</evidence>
<accession>A0A2G3E014</accession>
<keyword evidence="3 7" id="KW-0444">Lipid biosynthesis</keyword>
<keyword evidence="5 7" id="KW-0443">Lipid metabolism</keyword>
<keyword evidence="8" id="KW-0472">Membrane</keyword>
<reference evidence="10 11" key="2">
    <citation type="submission" date="2017-10" db="EMBL/GenBank/DDBJ databases">
        <authorList>
            <person name="Banno H."/>
            <person name="Chua N.-H."/>
        </authorList>
    </citation>
    <scope>NUCLEOTIDE SEQUENCE [LARGE SCALE GENOMIC DNA]</scope>
    <source>
        <strain evidence="10 11">JK623</strain>
    </source>
</reference>
<dbReference type="CDD" id="cd07989">
    <property type="entry name" value="LPLAT_AGPAT-like"/>
    <property type="match status" value="1"/>
</dbReference>
<dbReference type="NCBIfam" id="TIGR00530">
    <property type="entry name" value="AGP_acyltrn"/>
    <property type="match status" value="1"/>
</dbReference>
<sequence>MRSILAVIFVFFFLVFNLPVMFVLWIVGKFNRKKADLAELAIVNWAFRCVMFISGVKLKVKGRENIPDDEPVLYVGNHRSFFDVICTYPQVKGRTGYIAKDGINKVPILGMVMKRLYCLFIHRDDMKQSLKVILTAIDYVKDGISIAIFPEGTRCHDTDPCAMLPFKEGSFKIALKSGCKIIPMAITGAGDILENHMPWIKKGVVTITYGTPIDPKQLDKEQQKQIGSYVRDVVHAMLIEAYNEI</sequence>
<name>A0A2G3E014_9FIRM</name>
<dbReference type="EMBL" id="PDYG01000134">
    <property type="protein sequence ID" value="PHU36485.1"/>
    <property type="molecule type" value="Genomic_DNA"/>
</dbReference>
<evidence type="ECO:0000256" key="2">
    <source>
        <dbReference type="ARBA" id="ARBA00008655"/>
    </source>
</evidence>
<evidence type="ECO:0000256" key="4">
    <source>
        <dbReference type="ARBA" id="ARBA00022679"/>
    </source>
</evidence>
<keyword evidence="11" id="KW-1185">Reference proteome</keyword>
<reference evidence="10 11" key="1">
    <citation type="submission" date="2017-10" db="EMBL/GenBank/DDBJ databases">
        <title>Resolving the taxonomy of Roseburia spp., Eubacterium rectale and Agathobacter spp. through phylogenomic analysis.</title>
        <authorList>
            <person name="Sheridan P.O."/>
            <person name="Walker A.W."/>
            <person name="Duncan S.H."/>
            <person name="Scott K.P."/>
            <person name="Toole P.W.O."/>
            <person name="Luis P."/>
            <person name="Flint H.J."/>
        </authorList>
    </citation>
    <scope>NUCLEOTIDE SEQUENCE [LARGE SCALE GENOMIC DNA]</scope>
    <source>
        <strain evidence="10 11">JK623</strain>
    </source>
</reference>
<dbReference type="Pfam" id="PF01553">
    <property type="entry name" value="Acyltransferase"/>
    <property type="match status" value="1"/>
</dbReference>
<feature type="transmembrane region" description="Helical" evidence="8">
    <location>
        <begin position="6"/>
        <end position="27"/>
    </location>
</feature>
<keyword evidence="8" id="KW-0812">Transmembrane</keyword>
<evidence type="ECO:0000313" key="11">
    <source>
        <dbReference type="Proteomes" id="UP000224563"/>
    </source>
</evidence>
<keyword evidence="4 7" id="KW-0808">Transferase</keyword>
<keyword evidence="6 7" id="KW-0012">Acyltransferase</keyword>
<dbReference type="AlphaFoldDB" id="A0A2G3E014"/>